<dbReference type="PANTHER" id="PTHR43133:SF53">
    <property type="entry name" value="ECF RNA POLYMERASE SIGMA-E FACTOR"/>
    <property type="match status" value="1"/>
</dbReference>
<organism evidence="7 8">
    <name type="scientific">Paludibaculum fermentans</name>
    <dbReference type="NCBI Taxonomy" id="1473598"/>
    <lineage>
        <taxon>Bacteria</taxon>
        <taxon>Pseudomonadati</taxon>
        <taxon>Acidobacteriota</taxon>
        <taxon>Terriglobia</taxon>
        <taxon>Bryobacterales</taxon>
        <taxon>Bryobacteraceae</taxon>
        <taxon>Paludibaculum</taxon>
    </lineage>
</organism>
<protein>
    <submittedName>
        <fullName evidence="7">Sigma-70 family RNA polymerase sigma factor</fullName>
    </submittedName>
</protein>
<evidence type="ECO:0000259" key="5">
    <source>
        <dbReference type="Pfam" id="PF04542"/>
    </source>
</evidence>
<dbReference type="SUPFAM" id="SSF88659">
    <property type="entry name" value="Sigma3 and sigma4 domains of RNA polymerase sigma factors"/>
    <property type="match status" value="1"/>
</dbReference>
<dbReference type="InterPro" id="IPR013325">
    <property type="entry name" value="RNA_pol_sigma_r2"/>
</dbReference>
<gene>
    <name evidence="7" type="ORF">IRI77_11140</name>
</gene>
<dbReference type="GO" id="GO:0016987">
    <property type="term" value="F:sigma factor activity"/>
    <property type="evidence" value="ECO:0007669"/>
    <property type="project" value="UniProtKB-KW"/>
</dbReference>
<dbReference type="InterPro" id="IPR007627">
    <property type="entry name" value="RNA_pol_sigma70_r2"/>
</dbReference>
<dbReference type="GO" id="GO:0003677">
    <property type="term" value="F:DNA binding"/>
    <property type="evidence" value="ECO:0007669"/>
    <property type="project" value="InterPro"/>
</dbReference>
<reference evidence="7 8" key="1">
    <citation type="submission" date="2020-10" db="EMBL/GenBank/DDBJ databases">
        <title>Complete genome sequence of Paludibaculum fermentans P105T, a facultatively anaerobic acidobacterium capable of dissimilatory Fe(III) reduction.</title>
        <authorList>
            <person name="Dedysh S.N."/>
            <person name="Beletsky A.V."/>
            <person name="Kulichevskaya I.S."/>
            <person name="Mardanov A.V."/>
            <person name="Ravin N.V."/>
        </authorList>
    </citation>
    <scope>NUCLEOTIDE SEQUENCE [LARGE SCALE GENOMIC DNA]</scope>
    <source>
        <strain evidence="7 8">P105</strain>
    </source>
</reference>
<feature type="domain" description="RNA polymerase sigma factor 70 region 4 type 2" evidence="6">
    <location>
        <begin position="130"/>
        <end position="178"/>
    </location>
</feature>
<dbReference type="GO" id="GO:0006352">
    <property type="term" value="P:DNA-templated transcription initiation"/>
    <property type="evidence" value="ECO:0007669"/>
    <property type="project" value="InterPro"/>
</dbReference>
<dbReference type="PANTHER" id="PTHR43133">
    <property type="entry name" value="RNA POLYMERASE ECF-TYPE SIGMA FACTO"/>
    <property type="match status" value="1"/>
</dbReference>
<name>A0A7S7SPU8_PALFE</name>
<evidence type="ECO:0000256" key="1">
    <source>
        <dbReference type="ARBA" id="ARBA00010641"/>
    </source>
</evidence>
<proteinExistence type="inferred from homology"/>
<dbReference type="Proteomes" id="UP000593892">
    <property type="component" value="Chromosome"/>
</dbReference>
<dbReference type="InterPro" id="IPR013324">
    <property type="entry name" value="RNA_pol_sigma_r3/r4-like"/>
</dbReference>
<evidence type="ECO:0000256" key="3">
    <source>
        <dbReference type="ARBA" id="ARBA00023082"/>
    </source>
</evidence>
<evidence type="ECO:0000256" key="4">
    <source>
        <dbReference type="ARBA" id="ARBA00023163"/>
    </source>
</evidence>
<accession>A0A7S7SPU8</accession>
<dbReference type="InterPro" id="IPR039425">
    <property type="entry name" value="RNA_pol_sigma-70-like"/>
</dbReference>
<dbReference type="Pfam" id="PF04542">
    <property type="entry name" value="Sigma70_r2"/>
    <property type="match status" value="1"/>
</dbReference>
<dbReference type="Gene3D" id="1.10.1740.10">
    <property type="match status" value="1"/>
</dbReference>
<evidence type="ECO:0000256" key="2">
    <source>
        <dbReference type="ARBA" id="ARBA00023015"/>
    </source>
</evidence>
<keyword evidence="4" id="KW-0804">Transcription</keyword>
<dbReference type="InterPro" id="IPR036388">
    <property type="entry name" value="WH-like_DNA-bd_sf"/>
</dbReference>
<dbReference type="EMBL" id="CP063849">
    <property type="protein sequence ID" value="QOY91971.1"/>
    <property type="molecule type" value="Genomic_DNA"/>
</dbReference>
<dbReference type="InterPro" id="IPR013249">
    <property type="entry name" value="RNA_pol_sigma70_r4_t2"/>
</dbReference>
<dbReference type="AlphaFoldDB" id="A0A7S7SPU8"/>
<keyword evidence="8" id="KW-1185">Reference proteome</keyword>
<dbReference type="SUPFAM" id="SSF88946">
    <property type="entry name" value="Sigma2 domain of RNA polymerase sigma factors"/>
    <property type="match status" value="1"/>
</dbReference>
<dbReference type="Gene3D" id="1.10.10.10">
    <property type="entry name" value="Winged helix-like DNA-binding domain superfamily/Winged helix DNA-binding domain"/>
    <property type="match status" value="1"/>
</dbReference>
<comment type="similarity">
    <text evidence="1">Belongs to the sigma-70 factor family. ECF subfamily.</text>
</comment>
<dbReference type="RefSeq" id="WP_194453625.1">
    <property type="nucleotide sequence ID" value="NZ_CP063849.1"/>
</dbReference>
<dbReference type="NCBIfam" id="TIGR02937">
    <property type="entry name" value="sigma70-ECF"/>
    <property type="match status" value="1"/>
</dbReference>
<evidence type="ECO:0000259" key="6">
    <source>
        <dbReference type="Pfam" id="PF08281"/>
    </source>
</evidence>
<dbReference type="Pfam" id="PF08281">
    <property type="entry name" value="Sigma70_r4_2"/>
    <property type="match status" value="1"/>
</dbReference>
<dbReference type="InterPro" id="IPR014284">
    <property type="entry name" value="RNA_pol_sigma-70_dom"/>
</dbReference>
<evidence type="ECO:0000313" key="7">
    <source>
        <dbReference type="EMBL" id="QOY91971.1"/>
    </source>
</evidence>
<sequence length="203" mass="23337">MLVDFEVVERARAGDPAAFNEVVTAYRRRIFGTVSRLIGRPEDVEDVAQEVFLRLYYSLDQLRSPEVFEPWLYRLTVNAALDYLRKRRKRRLESRVSDLSEQAVMLADASAGTKVQVDDLHRAKVREFVDSLLSEVSEEDRALLTLKEVEGLSLKDLEKVYHVNENALKVRLFRARQRVLKAYESSRGAKGMERKEKSADSGS</sequence>
<evidence type="ECO:0000313" key="8">
    <source>
        <dbReference type="Proteomes" id="UP000593892"/>
    </source>
</evidence>
<dbReference type="KEGG" id="pfer:IRI77_11140"/>
<keyword evidence="2" id="KW-0805">Transcription regulation</keyword>
<feature type="domain" description="RNA polymerase sigma-70 region 2" evidence="5">
    <location>
        <begin position="23"/>
        <end position="89"/>
    </location>
</feature>
<keyword evidence="3" id="KW-0731">Sigma factor</keyword>